<dbReference type="PROSITE" id="PS00092">
    <property type="entry name" value="N6_MTASE"/>
    <property type="match status" value="1"/>
</dbReference>
<evidence type="ECO:0008006" key="3">
    <source>
        <dbReference type="Google" id="ProtNLM"/>
    </source>
</evidence>
<evidence type="ECO:0000313" key="1">
    <source>
        <dbReference type="EMBL" id="RIA46437.1"/>
    </source>
</evidence>
<comment type="caution">
    <text evidence="1">The sequence shown here is derived from an EMBL/GenBank/DDBJ whole genome shotgun (WGS) entry which is preliminary data.</text>
</comment>
<reference evidence="1 2" key="1">
    <citation type="submission" date="2018-08" db="EMBL/GenBank/DDBJ databases">
        <title>Genomic Encyclopedia of Type Strains, Phase IV (KMG-IV): sequencing the most valuable type-strain genomes for metagenomic binning, comparative biology and taxonomic classification.</title>
        <authorList>
            <person name="Goeker M."/>
        </authorList>
    </citation>
    <scope>NUCLEOTIDE SEQUENCE [LARGE SCALE GENOMIC DNA]</scope>
    <source>
        <strain evidence="1 2">DSM 25527</strain>
    </source>
</reference>
<dbReference type="GO" id="GO:0032259">
    <property type="term" value="P:methylation"/>
    <property type="evidence" value="ECO:0007669"/>
    <property type="project" value="InterPro"/>
</dbReference>
<dbReference type="GO" id="GO:0008168">
    <property type="term" value="F:methyltransferase activity"/>
    <property type="evidence" value="ECO:0007669"/>
    <property type="project" value="InterPro"/>
</dbReference>
<dbReference type="InterPro" id="IPR029063">
    <property type="entry name" value="SAM-dependent_MTases_sf"/>
</dbReference>
<proteinExistence type="predicted"/>
<dbReference type="SUPFAM" id="SSF53335">
    <property type="entry name" value="S-adenosyl-L-methionine-dependent methyltransferases"/>
    <property type="match status" value="1"/>
</dbReference>
<keyword evidence="2" id="KW-1185">Reference proteome</keyword>
<dbReference type="RefSeq" id="WP_245968246.1">
    <property type="nucleotide sequence ID" value="NZ_QXDC01000002.1"/>
</dbReference>
<evidence type="ECO:0000313" key="2">
    <source>
        <dbReference type="Proteomes" id="UP000266568"/>
    </source>
</evidence>
<dbReference type="InterPro" id="IPR002052">
    <property type="entry name" value="DNA_methylase_N6_adenine_CS"/>
</dbReference>
<gene>
    <name evidence="1" type="ORF">DFR49_0979</name>
</gene>
<sequence>MRNSASALALQLSLDFDDIVASVVNASAPEHKETTLLAQEVLDLSAEASSVAAVDFSLSAGRTLAPSWKGRAHDNVEAIRLLNLLDREKRQATPAEQEAIARFVGFGASELANGIFAGRSDEFRDGWEDLGQSLIAETTNAELQSLKRATQYAHYTPEYIVRAMWDAANVLGFTGGQILEPGCGSGLFMGLRPDTLSSDTLFVGIDNDPVSARIASALYPRQVIRCIDFDKALLPGDFDMAIGNPPFSNLTIQNKTPLGRLGLSLHDFFIAKSLEC</sequence>
<accession>A0A397PGZ8</accession>
<name>A0A397PGZ8_9SPHN</name>
<dbReference type="AlphaFoldDB" id="A0A397PGZ8"/>
<dbReference type="PRINTS" id="PR00507">
    <property type="entry name" value="N12N6MTFRASE"/>
</dbReference>
<dbReference type="GO" id="GO:0003676">
    <property type="term" value="F:nucleic acid binding"/>
    <property type="evidence" value="ECO:0007669"/>
    <property type="project" value="InterPro"/>
</dbReference>
<organism evidence="1 2">
    <name type="scientific">Hephaestia caeni</name>
    <dbReference type="NCBI Taxonomy" id="645617"/>
    <lineage>
        <taxon>Bacteria</taxon>
        <taxon>Pseudomonadati</taxon>
        <taxon>Pseudomonadota</taxon>
        <taxon>Alphaproteobacteria</taxon>
        <taxon>Sphingomonadales</taxon>
        <taxon>Sphingomonadaceae</taxon>
        <taxon>Hephaestia</taxon>
    </lineage>
</organism>
<dbReference type="EMBL" id="QXDC01000002">
    <property type="protein sequence ID" value="RIA46437.1"/>
    <property type="molecule type" value="Genomic_DNA"/>
</dbReference>
<dbReference type="Proteomes" id="UP000266568">
    <property type="component" value="Unassembled WGS sequence"/>
</dbReference>
<dbReference type="Gene3D" id="3.40.50.150">
    <property type="entry name" value="Vaccinia Virus protein VP39"/>
    <property type="match status" value="1"/>
</dbReference>
<protein>
    <recommendedName>
        <fullName evidence="3">N-6 DNA methylase</fullName>
    </recommendedName>
</protein>